<protein>
    <submittedName>
        <fullName evidence="1">Uncharacterized protein</fullName>
    </submittedName>
</protein>
<evidence type="ECO:0000313" key="2">
    <source>
        <dbReference type="Proteomes" id="UP000790377"/>
    </source>
</evidence>
<name>A0ACB7ZTN1_9AGAM</name>
<reference evidence="1" key="1">
    <citation type="journal article" date="2021" name="New Phytol.">
        <title>Evolutionary innovations through gain and loss of genes in the ectomycorrhizal Boletales.</title>
        <authorList>
            <person name="Wu G."/>
            <person name="Miyauchi S."/>
            <person name="Morin E."/>
            <person name="Kuo A."/>
            <person name="Drula E."/>
            <person name="Varga T."/>
            <person name="Kohler A."/>
            <person name="Feng B."/>
            <person name="Cao Y."/>
            <person name="Lipzen A."/>
            <person name="Daum C."/>
            <person name="Hundley H."/>
            <person name="Pangilinan J."/>
            <person name="Johnson J."/>
            <person name="Barry K."/>
            <person name="LaButti K."/>
            <person name="Ng V."/>
            <person name="Ahrendt S."/>
            <person name="Min B."/>
            <person name="Choi I.G."/>
            <person name="Park H."/>
            <person name="Plett J.M."/>
            <person name="Magnuson J."/>
            <person name="Spatafora J.W."/>
            <person name="Nagy L.G."/>
            <person name="Henrissat B."/>
            <person name="Grigoriev I.V."/>
            <person name="Yang Z.L."/>
            <person name="Xu J."/>
            <person name="Martin F.M."/>
        </authorList>
    </citation>
    <scope>NUCLEOTIDE SEQUENCE</scope>
    <source>
        <strain evidence="1">ATCC 28755</strain>
    </source>
</reference>
<organism evidence="1 2">
    <name type="scientific">Hygrophoropsis aurantiaca</name>
    <dbReference type="NCBI Taxonomy" id="72124"/>
    <lineage>
        <taxon>Eukaryota</taxon>
        <taxon>Fungi</taxon>
        <taxon>Dikarya</taxon>
        <taxon>Basidiomycota</taxon>
        <taxon>Agaricomycotina</taxon>
        <taxon>Agaricomycetes</taxon>
        <taxon>Agaricomycetidae</taxon>
        <taxon>Boletales</taxon>
        <taxon>Coniophorineae</taxon>
        <taxon>Hygrophoropsidaceae</taxon>
        <taxon>Hygrophoropsis</taxon>
    </lineage>
</organism>
<gene>
    <name evidence="1" type="ORF">BJ138DRAFT_1019068</name>
</gene>
<proteinExistence type="predicted"/>
<keyword evidence="2" id="KW-1185">Reference proteome</keyword>
<sequence length="1296" mass="148264">MDGSPFPLPSFVQRCHCGRSFTHENAFTNHARTCSKTKRRVTQALSKAKELWNSRKRRRIEPGSHNSPYDRGSYSAEGGTLESGGADPRAQAPDDTGLSLAERRPRRLDRQMPKRFRDNIPQSLHSLPPAFPASTPPHNSAEAPPLFDSPSLVPSMAPPLFRRILKSAKNIFGLFRQYQATDFPTHDPEERTTLRDLTNFESTFQTHSSSDIVPGNGAPSSFYPYPNQSSFRLGEWYWKGTAQKSQASFKELLDIVGDCRFSPDDVRSTNWHQVDQKLADSLNDEWVDIDADWIKTNIQISVPFHKSSTSPGPKDYVAENFYHRSLVAVIRDKLENHTECEDFHFEPYELYWQPKPSGDPVRVHGELYTSPAFMEAHQKLQDLPYEPGCSRPRVVVGLQFWSDATHLTSFGDAKLWPLYLWFGNESKYHRCMPSRHLCHHVAYFQKLPDAFKDFAVENWGGKGPTPEFMAHCNREFFHAQWDILLDDEFLEVYRHGLVVTCRDGVERRFFPRFFTYSADYPEKILLSSVRNHGACPCPRCLIPLSRLRNLGMARDKKERKTLARKDDAPRQNAIAIARTHIYNTDHQVNSTAVERLLKPQSLVPSKNAFSTKLTPLGIDIFRMFVVDFLYEVEIGVWKMLLIHLLRMLEACKEGHLHELDRRYRQVPTFGNGTIRRFAKNTSELKKLAARDFEDLLQCAIPVFDSLFPGKHNRTISRLLFVFAHWHSLAKLRIHTDYTLAILENVTRSLGQLLRDFQQKTCPAFHTQELKREADARKRRGQKQDSRLGKQPPLSLAHPVEEPSGSTTQTTTAPARRPKVFTLDTYKVHALGDYVECIRRYGTTDSYSTEVGELEHRTPKGWYRRTSRKDYVKQMTQIERRQARIRRIRAKLGAMPSSTGKSQGTLHIDTPNIADVHHIIGISQNLPCDIPLFLRKYFGDPAIKDFVPQLKRHLLPRVLTMLQSEAAALQDQSPSCTDLNSSSRLSSEPPTSSGESWSSVFFKNDRIYSHKLARFNYTTYDVRRAQDVVNPSTSHHNIMVLANHSSKDGPTQHPFWYARVLGIYHANVIYTGPGMLDYNPRRMEFLWVRWYEIVEEHMAGWDACQLDRIRFPPMATDGAFGFLDPKDVLRGCHIIPAFADGKVHADGAGLSHCIHDSEDWKGYFVNRFVDRDMTMRYHWGLGIGHLYATSDAVFQPRNTDENVLRDKDQRPADTHSSESEFADRPSAEDLVPNSVANQGLEDAVDAATQVDQWHDEDPEPDIGSDFDAQDSSEDDEYLAEMDDLYGDSGLGQEGSYD</sequence>
<accession>A0ACB7ZTN1</accession>
<comment type="caution">
    <text evidence="1">The sequence shown here is derived from an EMBL/GenBank/DDBJ whole genome shotgun (WGS) entry which is preliminary data.</text>
</comment>
<dbReference type="Proteomes" id="UP000790377">
    <property type="component" value="Unassembled WGS sequence"/>
</dbReference>
<dbReference type="EMBL" id="MU268451">
    <property type="protein sequence ID" value="KAH7904506.1"/>
    <property type="molecule type" value="Genomic_DNA"/>
</dbReference>
<evidence type="ECO:0000313" key="1">
    <source>
        <dbReference type="EMBL" id="KAH7904506.1"/>
    </source>
</evidence>